<feature type="transmembrane region" description="Helical" evidence="6">
    <location>
        <begin position="33"/>
        <end position="54"/>
    </location>
</feature>
<dbReference type="Proteomes" id="UP000781958">
    <property type="component" value="Unassembled WGS sequence"/>
</dbReference>
<dbReference type="Gene3D" id="1.20.1560.10">
    <property type="entry name" value="ABC transporter type 1, transmembrane domain"/>
    <property type="match status" value="1"/>
</dbReference>
<feature type="transmembrane region" description="Helical" evidence="6">
    <location>
        <begin position="158"/>
        <end position="176"/>
    </location>
</feature>
<sequence>MAAKVSLRTAIGLGRRFLGLAGGYWRGRGGWPAWLLTGALFLLTVAQVFVPVMINLWSQRLFDALEQRAPDRLLAMILAAGGIIVFSVGVTVAHLRVKRRLQLGWRAWLTRRLLDRWLSDGREARLAALADGLDNPDGRIAEDIRIATELAIDLGHSLTYCALLLAGFTNILWALSGPAELEVAGVTLVIPGYLLVMALLFAAAGAGTAMLLGRPLVRAVERRQGWEAGFRFGLAQVRENAPAIAALHGEPAERDRLAALFTSVRRGWNRQTNALTGVMSFGAAYSVLSTAFPILVAAPGYIAGRITLGVLMQTAQAFQQTVAALSWPVDNLANVAQWAASVERVLGLDEALHRLDPP</sequence>
<comment type="caution">
    <text evidence="8">The sequence shown here is derived from an EMBL/GenBank/DDBJ whole genome shotgun (WGS) entry which is preliminary data.</text>
</comment>
<dbReference type="EMBL" id="JAGINP010000018">
    <property type="protein sequence ID" value="MBP2294911.1"/>
    <property type="molecule type" value="Genomic_DNA"/>
</dbReference>
<dbReference type="InterPro" id="IPR011527">
    <property type="entry name" value="ABC1_TM_dom"/>
</dbReference>
<dbReference type="PANTHER" id="PTHR11384">
    <property type="entry name" value="ATP-BINDING CASSETTE, SUB-FAMILY D MEMBER"/>
    <property type="match status" value="1"/>
</dbReference>
<feature type="transmembrane region" description="Helical" evidence="6">
    <location>
        <begin position="188"/>
        <end position="213"/>
    </location>
</feature>
<evidence type="ECO:0000313" key="8">
    <source>
        <dbReference type="EMBL" id="MBP2294911.1"/>
    </source>
</evidence>
<comment type="subcellular location">
    <subcellularLocation>
        <location evidence="1">Cell membrane</location>
        <topology evidence="1">Multi-pass membrane protein</topology>
    </subcellularLocation>
</comment>
<organism evidence="8 9">
    <name type="scientific">Azospirillum rugosum</name>
    <dbReference type="NCBI Taxonomy" id="416170"/>
    <lineage>
        <taxon>Bacteria</taxon>
        <taxon>Pseudomonadati</taxon>
        <taxon>Pseudomonadota</taxon>
        <taxon>Alphaproteobacteria</taxon>
        <taxon>Rhodospirillales</taxon>
        <taxon>Azospirillaceae</taxon>
        <taxon>Azospirillum</taxon>
    </lineage>
</organism>
<reference evidence="8 9" key="1">
    <citation type="submission" date="2021-03" db="EMBL/GenBank/DDBJ databases">
        <title>Genomic Encyclopedia of Type Strains, Phase III (KMG-III): the genomes of soil and plant-associated and newly described type strains.</title>
        <authorList>
            <person name="Whitman W."/>
        </authorList>
    </citation>
    <scope>NUCLEOTIDE SEQUENCE [LARGE SCALE GENOMIC DNA]</scope>
    <source>
        <strain evidence="8 9">IMMIB AFH-6</strain>
    </source>
</reference>
<evidence type="ECO:0000256" key="4">
    <source>
        <dbReference type="ARBA" id="ARBA00022989"/>
    </source>
</evidence>
<dbReference type="GO" id="GO:0005524">
    <property type="term" value="F:ATP binding"/>
    <property type="evidence" value="ECO:0007669"/>
    <property type="project" value="UniProtKB-KW"/>
</dbReference>
<keyword evidence="8" id="KW-0067">ATP-binding</keyword>
<dbReference type="PROSITE" id="PS50929">
    <property type="entry name" value="ABC_TM1F"/>
    <property type="match status" value="1"/>
</dbReference>
<evidence type="ECO:0000313" key="9">
    <source>
        <dbReference type="Proteomes" id="UP000781958"/>
    </source>
</evidence>
<evidence type="ECO:0000256" key="3">
    <source>
        <dbReference type="ARBA" id="ARBA00022692"/>
    </source>
</evidence>
<gene>
    <name evidence="8" type="ORF">J2851_004707</name>
</gene>
<dbReference type="Pfam" id="PF06472">
    <property type="entry name" value="ABC_membrane_2"/>
    <property type="match status" value="1"/>
</dbReference>
<keyword evidence="8" id="KW-0547">Nucleotide-binding</keyword>
<dbReference type="InterPro" id="IPR036640">
    <property type="entry name" value="ABC1_TM_sf"/>
</dbReference>
<evidence type="ECO:0000256" key="6">
    <source>
        <dbReference type="SAM" id="Phobius"/>
    </source>
</evidence>
<keyword evidence="2" id="KW-0813">Transport</keyword>
<keyword evidence="3 6" id="KW-0812">Transmembrane</keyword>
<name>A0ABS4SQS1_9PROT</name>
<feature type="domain" description="ABC transmembrane type-1" evidence="7">
    <location>
        <begin position="39"/>
        <end position="337"/>
    </location>
</feature>
<protein>
    <submittedName>
        <fullName evidence="8">ATP-binding cassette transporter</fullName>
    </submittedName>
</protein>
<dbReference type="SUPFAM" id="SSF90123">
    <property type="entry name" value="ABC transporter transmembrane region"/>
    <property type="match status" value="1"/>
</dbReference>
<evidence type="ECO:0000256" key="1">
    <source>
        <dbReference type="ARBA" id="ARBA00004651"/>
    </source>
</evidence>
<keyword evidence="4 6" id="KW-1133">Transmembrane helix</keyword>
<keyword evidence="5 6" id="KW-0472">Membrane</keyword>
<dbReference type="RefSeq" id="WP_209769222.1">
    <property type="nucleotide sequence ID" value="NZ_JAGINP010000018.1"/>
</dbReference>
<evidence type="ECO:0000256" key="2">
    <source>
        <dbReference type="ARBA" id="ARBA00022448"/>
    </source>
</evidence>
<proteinExistence type="predicted"/>
<keyword evidence="9" id="KW-1185">Reference proteome</keyword>
<feature type="transmembrane region" description="Helical" evidence="6">
    <location>
        <begin position="74"/>
        <end position="97"/>
    </location>
</feature>
<evidence type="ECO:0000259" key="7">
    <source>
        <dbReference type="PROSITE" id="PS50929"/>
    </source>
</evidence>
<dbReference type="PANTHER" id="PTHR11384:SF59">
    <property type="entry name" value="LYSOSOMAL COBALAMIN TRANSPORTER ABCD4"/>
    <property type="match status" value="1"/>
</dbReference>
<dbReference type="InterPro" id="IPR050835">
    <property type="entry name" value="ABC_transporter_sub-D"/>
</dbReference>
<accession>A0ABS4SQS1</accession>
<evidence type="ECO:0000256" key="5">
    <source>
        <dbReference type="ARBA" id="ARBA00023136"/>
    </source>
</evidence>